<protein>
    <submittedName>
        <fullName evidence="2">Uncharacterized protein</fullName>
    </submittedName>
</protein>
<comment type="caution">
    <text evidence="2">The sequence shown here is derived from an EMBL/GenBank/DDBJ whole genome shotgun (WGS) entry which is preliminary data.</text>
</comment>
<gene>
    <name evidence="2" type="ORF">KDI_13090</name>
</gene>
<evidence type="ECO:0000313" key="2">
    <source>
        <dbReference type="EMBL" id="GCF07745.1"/>
    </source>
</evidence>
<dbReference type="RefSeq" id="WP_149400756.1">
    <property type="nucleotide sequence ID" value="NZ_BIXY01000014.1"/>
</dbReference>
<dbReference type="EMBL" id="BIXY01000014">
    <property type="protein sequence ID" value="GCF07745.1"/>
    <property type="molecule type" value="Genomic_DNA"/>
</dbReference>
<evidence type="ECO:0000256" key="1">
    <source>
        <dbReference type="SAM" id="MobiDB-lite"/>
    </source>
</evidence>
<proteinExistence type="predicted"/>
<dbReference type="OrthoDB" id="9963695at2"/>
<accession>A0A5A5T903</accession>
<feature type="region of interest" description="Disordered" evidence="1">
    <location>
        <begin position="16"/>
        <end position="37"/>
    </location>
</feature>
<organism evidence="2 3">
    <name type="scientific">Dictyobacter arantiisoli</name>
    <dbReference type="NCBI Taxonomy" id="2014874"/>
    <lineage>
        <taxon>Bacteria</taxon>
        <taxon>Bacillati</taxon>
        <taxon>Chloroflexota</taxon>
        <taxon>Ktedonobacteria</taxon>
        <taxon>Ktedonobacterales</taxon>
        <taxon>Dictyobacteraceae</taxon>
        <taxon>Dictyobacter</taxon>
    </lineage>
</organism>
<dbReference type="AlphaFoldDB" id="A0A5A5T903"/>
<sequence length="78" mass="9160">MNATMLPPNEFFIYVPDGQDDNSQDHDEAQMSQQAREWHENRQLYEHIAVPIQLRTWTRIALADTLAVYACLEEPETR</sequence>
<dbReference type="Proteomes" id="UP000322530">
    <property type="component" value="Unassembled WGS sequence"/>
</dbReference>
<keyword evidence="3" id="KW-1185">Reference proteome</keyword>
<reference evidence="2 3" key="1">
    <citation type="submission" date="2019-01" db="EMBL/GenBank/DDBJ databases">
        <title>Draft genome sequence of Dictyobacter sp. Uno17.</title>
        <authorList>
            <person name="Wang C.M."/>
            <person name="Zheng Y."/>
            <person name="Sakai Y."/>
            <person name="Abe K."/>
            <person name="Yokota A."/>
            <person name="Yabe S."/>
        </authorList>
    </citation>
    <scope>NUCLEOTIDE SEQUENCE [LARGE SCALE GENOMIC DNA]</scope>
    <source>
        <strain evidence="2 3">Uno17</strain>
    </source>
</reference>
<evidence type="ECO:0000313" key="3">
    <source>
        <dbReference type="Proteomes" id="UP000322530"/>
    </source>
</evidence>
<name>A0A5A5T903_9CHLR</name>